<dbReference type="InterPro" id="IPR029016">
    <property type="entry name" value="GAF-like_dom_sf"/>
</dbReference>
<gene>
    <name evidence="5" type="primary">narL_1</name>
    <name evidence="5" type="ORF">SsS58_00636</name>
</gene>
<reference evidence="6" key="1">
    <citation type="submission" date="2015-11" db="EMBL/GenBank/DDBJ databases">
        <authorList>
            <consortium name="Cross-ministerial Strategic Innovation Promotion Program (SIP) consortium"/>
            <person name="Tomihama T."/>
            <person name="Ikenaga M."/>
            <person name="Sakai M."/>
            <person name="Okubo T."/>
            <person name="Ikeda S."/>
        </authorList>
    </citation>
    <scope>NUCLEOTIDE SEQUENCE [LARGE SCALE GENOMIC DNA]</scope>
    <source>
        <strain evidence="6">S58</strain>
    </source>
</reference>
<dbReference type="PANTHER" id="PTHR44688">
    <property type="entry name" value="DNA-BINDING TRANSCRIPTIONAL ACTIVATOR DEVR_DOSR"/>
    <property type="match status" value="1"/>
</dbReference>
<proteinExistence type="predicted"/>
<dbReference type="InterPro" id="IPR016032">
    <property type="entry name" value="Sig_transdc_resp-reg_C-effctor"/>
</dbReference>
<dbReference type="Proteomes" id="UP000067448">
    <property type="component" value="Unassembled WGS sequence"/>
</dbReference>
<evidence type="ECO:0000259" key="4">
    <source>
        <dbReference type="PROSITE" id="PS50043"/>
    </source>
</evidence>
<dbReference type="OrthoDB" id="3660806at2"/>
<organism evidence="5 6">
    <name type="scientific">Streptomyces scabiei</name>
    <dbReference type="NCBI Taxonomy" id="1930"/>
    <lineage>
        <taxon>Bacteria</taxon>
        <taxon>Bacillati</taxon>
        <taxon>Actinomycetota</taxon>
        <taxon>Actinomycetes</taxon>
        <taxon>Kitasatosporales</taxon>
        <taxon>Streptomycetaceae</taxon>
        <taxon>Streptomyces</taxon>
    </lineage>
</organism>
<dbReference type="PANTHER" id="PTHR44688:SF16">
    <property type="entry name" value="DNA-BINDING TRANSCRIPTIONAL ACTIVATOR DEVR_DOSR"/>
    <property type="match status" value="1"/>
</dbReference>
<dbReference type="PROSITE" id="PS50043">
    <property type="entry name" value="HTH_LUXR_2"/>
    <property type="match status" value="1"/>
</dbReference>
<dbReference type="RefSeq" id="WP_059078439.1">
    <property type="nucleotide sequence ID" value="NZ_BCMM01000002.1"/>
</dbReference>
<evidence type="ECO:0000256" key="2">
    <source>
        <dbReference type="ARBA" id="ARBA00023125"/>
    </source>
</evidence>
<dbReference type="SUPFAM" id="SSF46894">
    <property type="entry name" value="C-terminal effector domain of the bipartite response regulators"/>
    <property type="match status" value="1"/>
</dbReference>
<dbReference type="EMBL" id="BCMM01000002">
    <property type="protein sequence ID" value="GAQ60296.1"/>
    <property type="molecule type" value="Genomic_DNA"/>
</dbReference>
<dbReference type="InterPro" id="IPR036388">
    <property type="entry name" value="WH-like_DNA-bd_sf"/>
</dbReference>
<keyword evidence="3" id="KW-0804">Transcription</keyword>
<dbReference type="SUPFAM" id="SSF55781">
    <property type="entry name" value="GAF domain-like"/>
    <property type="match status" value="1"/>
</dbReference>
<name>A0A100JIR6_STRSC</name>
<dbReference type="Gene3D" id="1.10.10.10">
    <property type="entry name" value="Winged helix-like DNA-binding domain superfamily/Winged helix DNA-binding domain"/>
    <property type="match status" value="1"/>
</dbReference>
<dbReference type="Pfam" id="PF01590">
    <property type="entry name" value="GAF"/>
    <property type="match status" value="1"/>
</dbReference>
<dbReference type="InterPro" id="IPR000792">
    <property type="entry name" value="Tscrpt_reg_LuxR_C"/>
</dbReference>
<sequence>MLTHHQLAAAARIGMLTRERDTASACAEALHELGRALPLDAATLLEIDPITGTHVQVAGLGYDADVSAALAAEFVSTPWYANVLRSAIPPSISEDVEDPGERYRDGWFYAERMRPAGVRDAVTGALHHHGRLVGLITLSTATPDAYDTDTRRLLASLLPALGVLADPTAHAGDLPDLPSGGRASLAVADDVIELPGRDPALVLRDTEFRRLVRAFADSGGTRLRLLWPVGPDWHRVTVRRHTLGAAVVRRAVLVHETPAPLPYGLSPRELEVLTRAATGMTNQAIAQALFLSPRTVHTHVEHLLRKTGAASRAEATALAVRDGLLRPTAADVERFVEGLPGG</sequence>
<comment type="caution">
    <text evidence="5">The sequence shown here is derived from an EMBL/GenBank/DDBJ whole genome shotgun (WGS) entry which is preliminary data.</text>
</comment>
<dbReference type="SMART" id="SM00421">
    <property type="entry name" value="HTH_LUXR"/>
    <property type="match status" value="1"/>
</dbReference>
<reference evidence="6" key="3">
    <citation type="submission" date="2016-02" db="EMBL/GenBank/DDBJ databases">
        <title>Draft genome of pathogenic Streptomyces sp. in Japan.</title>
        <authorList>
            <person name="Tomihama T."/>
            <person name="Ikenaga M."/>
            <person name="Sakai M."/>
            <person name="Okubo T."/>
            <person name="Ikeda S."/>
        </authorList>
    </citation>
    <scope>NUCLEOTIDE SEQUENCE [LARGE SCALE GENOMIC DNA]</scope>
    <source>
        <strain evidence="6">S58</strain>
    </source>
</reference>
<dbReference type="CDD" id="cd06170">
    <property type="entry name" value="LuxR_C_like"/>
    <property type="match status" value="1"/>
</dbReference>
<evidence type="ECO:0000256" key="3">
    <source>
        <dbReference type="ARBA" id="ARBA00023163"/>
    </source>
</evidence>
<accession>A0A100JIR6</accession>
<dbReference type="InterPro" id="IPR003018">
    <property type="entry name" value="GAF"/>
</dbReference>
<dbReference type="Pfam" id="PF00196">
    <property type="entry name" value="GerE"/>
    <property type="match status" value="1"/>
</dbReference>
<dbReference type="PRINTS" id="PR00038">
    <property type="entry name" value="HTHLUXR"/>
</dbReference>
<dbReference type="AlphaFoldDB" id="A0A100JIR6"/>
<dbReference type="Gene3D" id="3.30.450.40">
    <property type="match status" value="1"/>
</dbReference>
<dbReference type="GO" id="GO:0003677">
    <property type="term" value="F:DNA binding"/>
    <property type="evidence" value="ECO:0007669"/>
    <property type="project" value="UniProtKB-KW"/>
</dbReference>
<keyword evidence="1" id="KW-0805">Transcription regulation</keyword>
<evidence type="ECO:0000313" key="6">
    <source>
        <dbReference type="Proteomes" id="UP000067448"/>
    </source>
</evidence>
<dbReference type="GO" id="GO:0006355">
    <property type="term" value="P:regulation of DNA-templated transcription"/>
    <property type="evidence" value="ECO:0007669"/>
    <property type="project" value="InterPro"/>
</dbReference>
<protein>
    <submittedName>
        <fullName evidence="5">Putative transcriptional regulatory protein NarL</fullName>
    </submittedName>
</protein>
<evidence type="ECO:0000313" key="5">
    <source>
        <dbReference type="EMBL" id="GAQ60296.1"/>
    </source>
</evidence>
<reference evidence="5 6" key="2">
    <citation type="journal article" date="2016" name="Genome Announc.">
        <title>Draft Genome Sequences of Streptomyces scabiei S58, Streptomyces turgidiscabies T45, and Streptomyces acidiscabies a10, the Pathogens of Potato Common Scab, Isolated in Japan.</title>
        <authorList>
            <person name="Tomihama T."/>
            <person name="Nishi Y."/>
            <person name="Sakai M."/>
            <person name="Ikenaga M."/>
            <person name="Okubo T."/>
            <person name="Ikeda S."/>
        </authorList>
    </citation>
    <scope>NUCLEOTIDE SEQUENCE [LARGE SCALE GENOMIC DNA]</scope>
    <source>
        <strain evidence="5 6">S58</strain>
    </source>
</reference>
<evidence type="ECO:0000256" key="1">
    <source>
        <dbReference type="ARBA" id="ARBA00023015"/>
    </source>
</evidence>
<feature type="domain" description="HTH luxR-type" evidence="4">
    <location>
        <begin position="257"/>
        <end position="323"/>
    </location>
</feature>
<dbReference type="PROSITE" id="PS00622">
    <property type="entry name" value="HTH_LUXR_1"/>
    <property type="match status" value="1"/>
</dbReference>
<keyword evidence="2" id="KW-0238">DNA-binding</keyword>